<keyword evidence="3" id="KW-1185">Reference proteome</keyword>
<comment type="caution">
    <text evidence="2">The sequence shown here is derived from an EMBL/GenBank/DDBJ whole genome shotgun (WGS) entry which is preliminary data.</text>
</comment>
<keyword evidence="1" id="KW-0472">Membrane</keyword>
<name>A0AAW1WY21_RUBAR</name>
<feature type="transmembrane region" description="Helical" evidence="1">
    <location>
        <begin position="42"/>
        <end position="63"/>
    </location>
</feature>
<keyword evidence="1" id="KW-0812">Transmembrane</keyword>
<evidence type="ECO:0000313" key="2">
    <source>
        <dbReference type="EMBL" id="KAK9928618.1"/>
    </source>
</evidence>
<organism evidence="2 3">
    <name type="scientific">Rubus argutus</name>
    <name type="common">Southern blackberry</name>
    <dbReference type="NCBI Taxonomy" id="59490"/>
    <lineage>
        <taxon>Eukaryota</taxon>
        <taxon>Viridiplantae</taxon>
        <taxon>Streptophyta</taxon>
        <taxon>Embryophyta</taxon>
        <taxon>Tracheophyta</taxon>
        <taxon>Spermatophyta</taxon>
        <taxon>Magnoliopsida</taxon>
        <taxon>eudicotyledons</taxon>
        <taxon>Gunneridae</taxon>
        <taxon>Pentapetalae</taxon>
        <taxon>rosids</taxon>
        <taxon>fabids</taxon>
        <taxon>Rosales</taxon>
        <taxon>Rosaceae</taxon>
        <taxon>Rosoideae</taxon>
        <taxon>Rosoideae incertae sedis</taxon>
        <taxon>Rubus</taxon>
    </lineage>
</organism>
<accession>A0AAW1WY21</accession>
<gene>
    <name evidence="2" type="ORF">M0R45_025743</name>
</gene>
<sequence>MAVEDLRSALISNGGATEFGEAFYPDWVAATDGTLFGETGSLMLLFCPPLMAIAFLAVPYIIFRGQDEEQLQQKETKKAKYSLWTFPVLVDGPLGVVFCC</sequence>
<proteinExistence type="predicted"/>
<dbReference type="EMBL" id="JBEDUW010000005">
    <property type="protein sequence ID" value="KAK9928618.1"/>
    <property type="molecule type" value="Genomic_DNA"/>
</dbReference>
<dbReference type="AlphaFoldDB" id="A0AAW1WY21"/>
<evidence type="ECO:0000313" key="3">
    <source>
        <dbReference type="Proteomes" id="UP001457282"/>
    </source>
</evidence>
<evidence type="ECO:0000256" key="1">
    <source>
        <dbReference type="SAM" id="Phobius"/>
    </source>
</evidence>
<reference evidence="2 3" key="1">
    <citation type="journal article" date="2023" name="G3 (Bethesda)">
        <title>A chromosome-length genome assembly and annotation of blackberry (Rubus argutus, cv. 'Hillquist').</title>
        <authorList>
            <person name="Bruna T."/>
            <person name="Aryal R."/>
            <person name="Dudchenko O."/>
            <person name="Sargent D.J."/>
            <person name="Mead D."/>
            <person name="Buti M."/>
            <person name="Cavallini A."/>
            <person name="Hytonen T."/>
            <person name="Andres J."/>
            <person name="Pham M."/>
            <person name="Weisz D."/>
            <person name="Mascagni F."/>
            <person name="Usai G."/>
            <person name="Natali L."/>
            <person name="Bassil N."/>
            <person name="Fernandez G.E."/>
            <person name="Lomsadze A."/>
            <person name="Armour M."/>
            <person name="Olukolu B."/>
            <person name="Poorten T."/>
            <person name="Britton C."/>
            <person name="Davik J."/>
            <person name="Ashrafi H."/>
            <person name="Aiden E.L."/>
            <person name="Borodovsky M."/>
            <person name="Worthington M."/>
        </authorList>
    </citation>
    <scope>NUCLEOTIDE SEQUENCE [LARGE SCALE GENOMIC DNA]</scope>
    <source>
        <strain evidence="2">PI 553951</strain>
    </source>
</reference>
<protein>
    <submittedName>
        <fullName evidence="2">Uncharacterized protein</fullName>
    </submittedName>
</protein>
<dbReference type="Proteomes" id="UP001457282">
    <property type="component" value="Unassembled WGS sequence"/>
</dbReference>
<keyword evidence="1" id="KW-1133">Transmembrane helix</keyword>